<keyword evidence="4" id="KW-1185">Reference proteome</keyword>
<feature type="compositionally biased region" description="Basic residues" evidence="1">
    <location>
        <begin position="129"/>
        <end position="146"/>
    </location>
</feature>
<evidence type="ECO:0000256" key="1">
    <source>
        <dbReference type="SAM" id="MobiDB-lite"/>
    </source>
</evidence>
<feature type="region of interest" description="Disordered" evidence="1">
    <location>
        <begin position="182"/>
        <end position="212"/>
    </location>
</feature>
<feature type="region of interest" description="Disordered" evidence="1">
    <location>
        <begin position="1"/>
        <end position="146"/>
    </location>
</feature>
<feature type="compositionally biased region" description="Basic and acidic residues" evidence="1">
    <location>
        <begin position="113"/>
        <end position="125"/>
    </location>
</feature>
<evidence type="ECO:0000313" key="4">
    <source>
        <dbReference type="Proteomes" id="UP000777482"/>
    </source>
</evidence>
<evidence type="ECO:0000256" key="2">
    <source>
        <dbReference type="SAM" id="Phobius"/>
    </source>
</evidence>
<dbReference type="OrthoDB" id="2529019at2759"/>
<dbReference type="EMBL" id="PUHQ01000005">
    <property type="protein sequence ID" value="KAG0666396.1"/>
    <property type="molecule type" value="Genomic_DNA"/>
</dbReference>
<protein>
    <submittedName>
        <fullName evidence="3">Uncharacterized protein</fullName>
    </submittedName>
</protein>
<evidence type="ECO:0000313" key="3">
    <source>
        <dbReference type="EMBL" id="KAG0666396.1"/>
    </source>
</evidence>
<reference evidence="3 4" key="1">
    <citation type="submission" date="2020-11" db="EMBL/GenBank/DDBJ databases">
        <title>Kefir isolates.</title>
        <authorList>
            <person name="Marcisauskas S."/>
            <person name="Kim Y."/>
            <person name="Blasche S."/>
        </authorList>
    </citation>
    <scope>NUCLEOTIDE SEQUENCE [LARGE SCALE GENOMIC DNA]</scope>
    <source>
        <strain evidence="3 4">KR</strain>
    </source>
</reference>
<accession>A0A9P7BA14</accession>
<keyword evidence="2" id="KW-0812">Transmembrane</keyword>
<feature type="transmembrane region" description="Helical" evidence="2">
    <location>
        <begin position="155"/>
        <end position="176"/>
    </location>
</feature>
<feature type="compositionally biased region" description="Low complexity" evidence="1">
    <location>
        <begin position="188"/>
        <end position="205"/>
    </location>
</feature>
<gene>
    <name evidence="3" type="ORF">C6P46_004966</name>
</gene>
<proteinExistence type="predicted"/>
<dbReference type="Proteomes" id="UP000777482">
    <property type="component" value="Unassembled WGS sequence"/>
</dbReference>
<dbReference type="AlphaFoldDB" id="A0A9P7BA14"/>
<keyword evidence="2" id="KW-1133">Transmembrane helix</keyword>
<name>A0A9P7BA14_RHOMI</name>
<sequence>MPLAYPPYSSRPAAQSASATIPPPEGYDADLVNLPERNTAARAARPSIEPPPNSAGPLLAATLPYPSRTLNGTGNGNDDGDKGGAGSDDPQRLPSTRRADRLGVRHYSSSAARPDHSRSKSERNTGPHGGRRRESGRKHQQQRRKKLAWWERPRFLVIALVLIVAIGLGVGLGVGLSQANKNKRNDNNDGGNNSNGGINPPSRSGEAGGVPVSVSANDVVPMALPTTAETLRPAIAAQTMAPAAAPPHLGVVSLAELRRMTRKR</sequence>
<keyword evidence="2" id="KW-0472">Membrane</keyword>
<comment type="caution">
    <text evidence="3">The sequence shown here is derived from an EMBL/GenBank/DDBJ whole genome shotgun (WGS) entry which is preliminary data.</text>
</comment>
<organism evidence="3 4">
    <name type="scientific">Rhodotorula mucilaginosa</name>
    <name type="common">Yeast</name>
    <name type="synonym">Rhodotorula rubra</name>
    <dbReference type="NCBI Taxonomy" id="5537"/>
    <lineage>
        <taxon>Eukaryota</taxon>
        <taxon>Fungi</taxon>
        <taxon>Dikarya</taxon>
        <taxon>Basidiomycota</taxon>
        <taxon>Pucciniomycotina</taxon>
        <taxon>Microbotryomycetes</taxon>
        <taxon>Sporidiobolales</taxon>
        <taxon>Sporidiobolaceae</taxon>
        <taxon>Rhodotorula</taxon>
    </lineage>
</organism>